<dbReference type="PROSITE" id="PS00597">
    <property type="entry name" value="PLANT_LTP"/>
    <property type="match status" value="1"/>
</dbReference>
<dbReference type="Pfam" id="PF00234">
    <property type="entry name" value="Tryp_alpha_amyl"/>
    <property type="match status" value="1"/>
</dbReference>
<dbReference type="CDD" id="cd01960">
    <property type="entry name" value="nsLTP1"/>
    <property type="match status" value="1"/>
</dbReference>
<dbReference type="Gramene" id="Kaladp0081s0163.1.v1.1">
    <property type="protein sequence ID" value="Kaladp0081s0163.1.v1.1"/>
    <property type="gene ID" value="Kaladp0081s0163.v1.1"/>
</dbReference>
<organism evidence="5 6">
    <name type="scientific">Kalanchoe fedtschenkoi</name>
    <name type="common">Lavender scallops</name>
    <name type="synonym">South American air plant</name>
    <dbReference type="NCBI Taxonomy" id="63787"/>
    <lineage>
        <taxon>Eukaryota</taxon>
        <taxon>Viridiplantae</taxon>
        <taxon>Streptophyta</taxon>
        <taxon>Embryophyta</taxon>
        <taxon>Tracheophyta</taxon>
        <taxon>Spermatophyta</taxon>
        <taxon>Magnoliopsida</taxon>
        <taxon>eudicotyledons</taxon>
        <taxon>Gunneridae</taxon>
        <taxon>Pentapetalae</taxon>
        <taxon>Saxifragales</taxon>
        <taxon>Crassulaceae</taxon>
        <taxon>Kalanchoe</taxon>
    </lineage>
</organism>
<dbReference type="InterPro" id="IPR000528">
    <property type="entry name" value="Plant_nsLTP"/>
</dbReference>
<evidence type="ECO:0000313" key="5">
    <source>
        <dbReference type="EnsemblPlants" id="Kaladp0081s0163.1.v1.1"/>
    </source>
</evidence>
<name>A0A7N0USP6_KALFE</name>
<evidence type="ECO:0000256" key="2">
    <source>
        <dbReference type="RuleBase" id="RU000628"/>
    </source>
</evidence>
<feature type="signal peptide" evidence="3">
    <location>
        <begin position="1"/>
        <end position="25"/>
    </location>
</feature>
<evidence type="ECO:0000256" key="3">
    <source>
        <dbReference type="SAM" id="SignalP"/>
    </source>
</evidence>
<protein>
    <recommendedName>
        <fullName evidence="2">Non-specific lipid-transfer protein</fullName>
    </recommendedName>
</protein>
<dbReference type="AlphaFoldDB" id="A0A7N0USP6"/>
<comment type="similarity">
    <text evidence="1 2">Belongs to the plant LTP family.</text>
</comment>
<evidence type="ECO:0000259" key="4">
    <source>
        <dbReference type="SMART" id="SM00499"/>
    </source>
</evidence>
<dbReference type="InterPro" id="IPR036312">
    <property type="entry name" value="Bifun_inhib/LTP/seed_sf"/>
</dbReference>
<sequence>MAAFFHRATLLCVLLLAAAPGRLHAQMSCNQMVNGLTPCVGYLLNGGAVAPQCCTGVRAIYGAATTTPSRQAICRCLKSTIANFSYNNNNLKNAQGLPGKCGVNIPYQISPNINCDQVQ</sequence>
<comment type="function">
    <text evidence="2">Plant non-specific lipid-transfer proteins transfer phospholipids as well as galactolipids across membranes. May play a role in wax or cutin deposition in the cell walls of expanding epidermal cells and certain secretory tissues.</text>
</comment>
<dbReference type="GO" id="GO:0006869">
    <property type="term" value="P:lipid transport"/>
    <property type="evidence" value="ECO:0007669"/>
    <property type="project" value="InterPro"/>
</dbReference>
<reference evidence="5" key="1">
    <citation type="submission" date="2021-01" db="UniProtKB">
        <authorList>
            <consortium name="EnsemblPlants"/>
        </authorList>
    </citation>
    <scope>IDENTIFICATION</scope>
</reference>
<dbReference type="OMA" id="NEAIECQ"/>
<dbReference type="GO" id="GO:0008289">
    <property type="term" value="F:lipid binding"/>
    <property type="evidence" value="ECO:0007669"/>
    <property type="project" value="UniProtKB-KW"/>
</dbReference>
<keyword evidence="3" id="KW-0732">Signal</keyword>
<evidence type="ECO:0000313" key="6">
    <source>
        <dbReference type="Proteomes" id="UP000594263"/>
    </source>
</evidence>
<dbReference type="Proteomes" id="UP000594263">
    <property type="component" value="Unplaced"/>
</dbReference>
<dbReference type="SUPFAM" id="SSF47699">
    <property type="entry name" value="Bifunctional inhibitor/lipid-transfer protein/seed storage 2S albumin"/>
    <property type="match status" value="1"/>
</dbReference>
<keyword evidence="2" id="KW-0813">Transport</keyword>
<dbReference type="EnsemblPlants" id="Kaladp0081s0163.1.v1.1">
    <property type="protein sequence ID" value="Kaladp0081s0163.1.v1.1"/>
    <property type="gene ID" value="Kaladp0081s0163.v1.1"/>
</dbReference>
<dbReference type="PANTHER" id="PTHR33076">
    <property type="entry name" value="NON-SPECIFIC LIPID-TRANSFER PROTEIN 2-RELATED"/>
    <property type="match status" value="1"/>
</dbReference>
<evidence type="ECO:0000256" key="1">
    <source>
        <dbReference type="ARBA" id="ARBA00009748"/>
    </source>
</evidence>
<keyword evidence="2" id="KW-0446">Lipid-binding</keyword>
<dbReference type="PRINTS" id="PR00382">
    <property type="entry name" value="LIPIDTRNSFER"/>
</dbReference>
<feature type="domain" description="Bifunctional inhibitor/plant lipid transfer protein/seed storage helical" evidence="4">
    <location>
        <begin position="29"/>
        <end position="115"/>
    </location>
</feature>
<keyword evidence="6" id="KW-1185">Reference proteome</keyword>
<dbReference type="InterPro" id="IPR016140">
    <property type="entry name" value="Bifunc_inhib/LTP/seed_store"/>
</dbReference>
<dbReference type="Gene3D" id="1.10.110.10">
    <property type="entry name" value="Plant lipid-transfer and hydrophobic proteins"/>
    <property type="match status" value="1"/>
</dbReference>
<accession>A0A7N0USP6</accession>
<proteinExistence type="inferred from homology"/>
<feature type="chain" id="PRO_5029706762" description="Non-specific lipid-transfer protein" evidence="3">
    <location>
        <begin position="26"/>
        <end position="119"/>
    </location>
</feature>
<dbReference type="SMART" id="SM00499">
    <property type="entry name" value="AAI"/>
    <property type="match status" value="1"/>
</dbReference>